<evidence type="ECO:0000313" key="5">
    <source>
        <dbReference type="Proteomes" id="UP000053237"/>
    </source>
</evidence>
<dbReference type="InterPro" id="IPR015496">
    <property type="entry name" value="Ubiquilin"/>
</dbReference>
<feature type="compositionally biased region" description="Polar residues" evidence="1">
    <location>
        <begin position="32"/>
        <end position="54"/>
    </location>
</feature>
<dbReference type="SUPFAM" id="SSF54236">
    <property type="entry name" value="Ubiquitin-like"/>
    <property type="match status" value="1"/>
</dbReference>
<dbReference type="OrthoDB" id="267397at2759"/>
<dbReference type="InterPro" id="IPR000626">
    <property type="entry name" value="Ubiquitin-like_dom"/>
</dbReference>
<dbReference type="GO" id="GO:0005829">
    <property type="term" value="C:cytosol"/>
    <property type="evidence" value="ECO:0007669"/>
    <property type="project" value="TreeGrafter"/>
</dbReference>
<dbReference type="GO" id="GO:0006511">
    <property type="term" value="P:ubiquitin-dependent protein catabolic process"/>
    <property type="evidence" value="ECO:0007669"/>
    <property type="project" value="TreeGrafter"/>
</dbReference>
<keyword evidence="2" id="KW-0472">Membrane</keyword>
<dbReference type="SMART" id="SM00213">
    <property type="entry name" value="UBQ"/>
    <property type="match status" value="1"/>
</dbReference>
<dbReference type="Proteomes" id="UP000053237">
    <property type="component" value="Unassembled WGS sequence"/>
</dbReference>
<feature type="transmembrane region" description="Helical" evidence="2">
    <location>
        <begin position="384"/>
        <end position="405"/>
    </location>
</feature>
<evidence type="ECO:0000313" key="4">
    <source>
        <dbReference type="EMBL" id="CCI45036.1"/>
    </source>
</evidence>
<feature type="compositionally biased region" description="Basic and acidic residues" evidence="1">
    <location>
        <begin position="58"/>
        <end position="69"/>
    </location>
</feature>
<dbReference type="InParanoid" id="A0A024GDT7"/>
<keyword evidence="2" id="KW-0812">Transmembrane</keyword>
<dbReference type="PANTHER" id="PTHR10677">
    <property type="entry name" value="UBIQUILIN"/>
    <property type="match status" value="1"/>
</dbReference>
<dbReference type="PROSITE" id="PS00299">
    <property type="entry name" value="UBIQUITIN_1"/>
    <property type="match status" value="1"/>
</dbReference>
<feature type="compositionally biased region" description="Polar residues" evidence="1">
    <location>
        <begin position="70"/>
        <end position="83"/>
    </location>
</feature>
<reference evidence="4 5" key="1">
    <citation type="submission" date="2012-05" db="EMBL/GenBank/DDBJ databases">
        <title>Recombination and specialization in a pathogen metapopulation.</title>
        <authorList>
            <person name="Gardiner A."/>
            <person name="Kemen E."/>
            <person name="Schultz-Larsen T."/>
            <person name="MacLean D."/>
            <person name="Van Oosterhout C."/>
            <person name="Jones J.D.G."/>
        </authorList>
    </citation>
    <scope>NUCLEOTIDE SEQUENCE [LARGE SCALE GENOMIC DNA]</scope>
    <source>
        <strain evidence="4 5">Ac Nc2</strain>
    </source>
</reference>
<dbReference type="STRING" id="65357.A0A024GDT7"/>
<keyword evidence="5" id="KW-1185">Reference proteome</keyword>
<dbReference type="GO" id="GO:0031593">
    <property type="term" value="F:polyubiquitin modification-dependent protein binding"/>
    <property type="evidence" value="ECO:0007669"/>
    <property type="project" value="TreeGrafter"/>
</dbReference>
<dbReference type="EMBL" id="CAIX01000086">
    <property type="protein sequence ID" value="CCI45036.1"/>
    <property type="molecule type" value="Genomic_DNA"/>
</dbReference>
<dbReference type="InterPro" id="IPR019954">
    <property type="entry name" value="Ubiquitin_CS"/>
</dbReference>
<dbReference type="Gene3D" id="3.10.20.90">
    <property type="entry name" value="Phosphatidylinositol 3-kinase Catalytic Subunit, Chain A, domain 1"/>
    <property type="match status" value="1"/>
</dbReference>
<keyword evidence="2" id="KW-1133">Transmembrane helix</keyword>
<feature type="compositionally biased region" description="Basic and acidic residues" evidence="1">
    <location>
        <begin position="84"/>
        <end position="101"/>
    </location>
</feature>
<evidence type="ECO:0000256" key="1">
    <source>
        <dbReference type="SAM" id="MobiDB-lite"/>
    </source>
</evidence>
<dbReference type="InterPro" id="IPR029071">
    <property type="entry name" value="Ubiquitin-like_domsf"/>
</dbReference>
<dbReference type="PANTHER" id="PTHR10677:SF3">
    <property type="entry name" value="FI07626P-RELATED"/>
    <property type="match status" value="1"/>
</dbReference>
<evidence type="ECO:0000256" key="2">
    <source>
        <dbReference type="SAM" id="Phobius"/>
    </source>
</evidence>
<proteinExistence type="predicted"/>
<sequence>MSRWQTVSASAGEALRRLRQYAAVLDTEREGSPSNIPIVESSTTRPESSAQPTRGRSVRADNTHEERDNQFIQENEISFSQSSHEQDNRDHKSPKGMHSHDAVETEGFWIGSDSTDNNQNTSNNHNVEGEALPLASADPCDRYVRILDTSGKFYKIQCDLDCSVLELKTKVLECADVPIPSQRLIFRGRVLVDEQVLQQCEVEHGHTIHLFVRIHQSPSELEGQTLIEDSVDSGDRNNNNNGSVFYDDGHMSMMHMSNHGVSSAVYPSDSIRGIDPLMLDSPLGNAARRVKLWSSFLLIIYTMKVMGQFALLANDQQARSRQANHALDERDAEMAHQQLYQYGAYFKQSPITRGIELVVHAFGVYIGCIGFKAAHGTDVRPIRFFCRGVVWLAVLTVLEQVYITIQISNSDLYPRDRIEIGYGQTSALDDVVSANIFQAVMLTVMWVIVIHHAYAHQDEISRYNQSFAHAAMNTIPVAHIPTEVVV</sequence>
<feature type="domain" description="Ubiquitin-like" evidence="3">
    <location>
        <begin position="144"/>
        <end position="217"/>
    </location>
</feature>
<feature type="transmembrane region" description="Helical" evidence="2">
    <location>
        <begin position="292"/>
        <end position="313"/>
    </location>
</feature>
<gene>
    <name evidence="4" type="ORF">BN9_058830</name>
</gene>
<protein>
    <recommendedName>
        <fullName evidence="3">Ubiquitin-like domain-containing protein</fullName>
    </recommendedName>
</protein>
<organism evidence="4 5">
    <name type="scientific">Albugo candida</name>
    <dbReference type="NCBI Taxonomy" id="65357"/>
    <lineage>
        <taxon>Eukaryota</taxon>
        <taxon>Sar</taxon>
        <taxon>Stramenopiles</taxon>
        <taxon>Oomycota</taxon>
        <taxon>Peronosporomycetes</taxon>
        <taxon>Albuginales</taxon>
        <taxon>Albuginaceae</taxon>
        <taxon>Albugo</taxon>
    </lineage>
</organism>
<dbReference type="AlphaFoldDB" id="A0A024GDT7"/>
<feature type="transmembrane region" description="Helical" evidence="2">
    <location>
        <begin position="436"/>
        <end position="455"/>
    </location>
</feature>
<dbReference type="PROSITE" id="PS50053">
    <property type="entry name" value="UBIQUITIN_2"/>
    <property type="match status" value="1"/>
</dbReference>
<evidence type="ECO:0000259" key="3">
    <source>
        <dbReference type="PROSITE" id="PS50053"/>
    </source>
</evidence>
<feature type="region of interest" description="Disordered" evidence="1">
    <location>
        <begin position="25"/>
        <end position="101"/>
    </location>
</feature>
<dbReference type="Pfam" id="PF00240">
    <property type="entry name" value="ubiquitin"/>
    <property type="match status" value="1"/>
</dbReference>
<accession>A0A024GDT7</accession>
<name>A0A024GDT7_9STRA</name>
<comment type="caution">
    <text evidence="4">The sequence shown here is derived from an EMBL/GenBank/DDBJ whole genome shotgun (WGS) entry which is preliminary data.</text>
</comment>